<feature type="compositionally biased region" description="Polar residues" evidence="1">
    <location>
        <begin position="8"/>
        <end position="26"/>
    </location>
</feature>
<protein>
    <submittedName>
        <fullName evidence="2">Uncharacterized protein</fullName>
    </submittedName>
</protein>
<proteinExistence type="predicted"/>
<dbReference type="Proteomes" id="UP000070501">
    <property type="component" value="Unassembled WGS sequence"/>
</dbReference>
<evidence type="ECO:0000256" key="1">
    <source>
        <dbReference type="SAM" id="MobiDB-lite"/>
    </source>
</evidence>
<accession>A0A136JAA5</accession>
<gene>
    <name evidence="2" type="ORF">Micbo1qcDRAFT_172947</name>
</gene>
<organism evidence="2 3">
    <name type="scientific">Microdochium bolleyi</name>
    <dbReference type="NCBI Taxonomy" id="196109"/>
    <lineage>
        <taxon>Eukaryota</taxon>
        <taxon>Fungi</taxon>
        <taxon>Dikarya</taxon>
        <taxon>Ascomycota</taxon>
        <taxon>Pezizomycotina</taxon>
        <taxon>Sordariomycetes</taxon>
        <taxon>Xylariomycetidae</taxon>
        <taxon>Xylariales</taxon>
        <taxon>Microdochiaceae</taxon>
        <taxon>Microdochium</taxon>
    </lineage>
</organism>
<dbReference type="EMBL" id="KQ964247">
    <property type="protein sequence ID" value="KXJ94097.1"/>
    <property type="molecule type" value="Genomic_DNA"/>
</dbReference>
<reference evidence="3" key="1">
    <citation type="submission" date="2016-02" db="EMBL/GenBank/DDBJ databases">
        <title>Draft genome sequence of Microdochium bolleyi, a fungal endophyte of beachgrass.</title>
        <authorList>
            <consortium name="DOE Joint Genome Institute"/>
            <person name="David A.S."/>
            <person name="May G."/>
            <person name="Haridas S."/>
            <person name="Lim J."/>
            <person name="Wang M."/>
            <person name="Labutti K."/>
            <person name="Lipzen A."/>
            <person name="Barry K."/>
            <person name="Grigoriev I.V."/>
        </authorList>
    </citation>
    <scope>NUCLEOTIDE SEQUENCE [LARGE SCALE GENOMIC DNA]</scope>
    <source>
        <strain evidence="3">J235TASD1</strain>
    </source>
</reference>
<keyword evidence="3" id="KW-1185">Reference proteome</keyword>
<dbReference type="AlphaFoldDB" id="A0A136JAA5"/>
<evidence type="ECO:0000313" key="2">
    <source>
        <dbReference type="EMBL" id="KXJ94097.1"/>
    </source>
</evidence>
<evidence type="ECO:0000313" key="3">
    <source>
        <dbReference type="Proteomes" id="UP000070501"/>
    </source>
</evidence>
<sequence length="408" mass="45561">MARDLEQSMATTSSSPPSQMTRTSTRSLESSAAVCMAVRHSTCPSERAHSSVTRAACGRLNYGMANGGAWSPNANGVRFIELTVTSTKAFAFTVGFIHGQVTTPIHISDLPIAMEHKNHPILAHLDRLPAEIRLQIWRGFATHRFKVDFPWDQSGFDVVHEEASFDPIKDSRHRVSAGQLLLVLGDIGNKNFAEFCLKSPSRNVMRARCESRSGRSSSWPFQHAFVFRGGGGSSILSCSMRRQGRHVRLYLGPEMSINLHGDWQEAVAAHFMGADENDSRRHKSGILPCSMRVQGRHVRLYLGREVSINLREDWHVSPHTSKDVAAVASLRWDRLSPVRLIPNFRGGSLLPKWPLADSTTLVNTQWTFQSTILCITGNPAISAYTVYYLDDEDIKTLKKPANREMHAW</sequence>
<name>A0A136JAA5_9PEZI</name>
<feature type="region of interest" description="Disordered" evidence="1">
    <location>
        <begin position="1"/>
        <end position="26"/>
    </location>
</feature>
<dbReference type="InParanoid" id="A0A136JAA5"/>